<dbReference type="PROSITE" id="PS51371">
    <property type="entry name" value="CBS"/>
    <property type="match status" value="2"/>
</dbReference>
<keyword evidence="8 10" id="KW-0472">Membrane</keyword>
<evidence type="ECO:0000313" key="14">
    <source>
        <dbReference type="EMBL" id="GAA3203867.1"/>
    </source>
</evidence>
<dbReference type="InterPro" id="IPR044751">
    <property type="entry name" value="Ion_transp-like_CBS"/>
</dbReference>
<keyword evidence="5" id="KW-0677">Repeat</keyword>
<dbReference type="SMART" id="SM00116">
    <property type="entry name" value="CBS"/>
    <property type="match status" value="2"/>
</dbReference>
<dbReference type="Pfam" id="PF00571">
    <property type="entry name" value="CBS"/>
    <property type="match status" value="2"/>
</dbReference>
<evidence type="ECO:0000259" key="13">
    <source>
        <dbReference type="PROSITE" id="PS51846"/>
    </source>
</evidence>
<evidence type="ECO:0000256" key="6">
    <source>
        <dbReference type="ARBA" id="ARBA00022989"/>
    </source>
</evidence>
<evidence type="ECO:0000256" key="3">
    <source>
        <dbReference type="ARBA" id="ARBA00022475"/>
    </source>
</evidence>
<dbReference type="InterPro" id="IPR046342">
    <property type="entry name" value="CBS_dom_sf"/>
</dbReference>
<sequence length="425" mass="45508">MLEVLLLAAAIGLIALNGLFVAAEFSLITVDRANVEARADLGSKAAGRVLTSLRTLTFQLSGVQLGITVTSLMVGYLAQPSLASLLEGTGWIGDALATALALFIATLTQMLFGELIPKNLAIARPYPVAAAVTTPVQLFAKAGRPVIAFFNGVANRVVRGLGIEPQEELASARSPQELASLARRSAEAGTLPDRVASLVHRTLTFGDRTAGDVMTPRSRMHMLDAEDPVAEMLSQARSHGHSRFPVYRDGPDDIVGIVHIRQAIAVPSDRRRLVRVGDIAVAPARVPETLALEKLFPRMREQNVHLAVVIDEYGGTAGMVTAEDLLEELVGEVRDEHDTDRAPVVQIRSGVWELSGLLRLDEVAEFPGAALPEGPYDTVAGLLVHGLGRLAHLGDTVILDDPASRLTAARMDGRRVDRVILELLP</sequence>
<dbReference type="SUPFAM" id="SSF56176">
    <property type="entry name" value="FAD-binding/transporter-associated domain-like"/>
    <property type="match status" value="1"/>
</dbReference>
<dbReference type="RefSeq" id="WP_344824656.1">
    <property type="nucleotide sequence ID" value="NZ_BAAAUV010000004.1"/>
</dbReference>
<dbReference type="InterPro" id="IPR000644">
    <property type="entry name" value="CBS_dom"/>
</dbReference>
<keyword evidence="15" id="KW-1185">Reference proteome</keyword>
<comment type="subcellular location">
    <subcellularLocation>
        <location evidence="1">Cell membrane</location>
        <topology evidence="1">Multi-pass membrane protein</topology>
    </subcellularLocation>
</comment>
<evidence type="ECO:0000256" key="1">
    <source>
        <dbReference type="ARBA" id="ARBA00004651"/>
    </source>
</evidence>
<dbReference type="InterPro" id="IPR005170">
    <property type="entry name" value="Transptr-assoc_dom"/>
</dbReference>
<keyword evidence="7 9" id="KW-0129">CBS domain</keyword>
<dbReference type="Proteomes" id="UP001501237">
    <property type="component" value="Unassembled WGS sequence"/>
</dbReference>
<evidence type="ECO:0000256" key="11">
    <source>
        <dbReference type="SAM" id="Phobius"/>
    </source>
</evidence>
<dbReference type="Gene3D" id="3.30.465.10">
    <property type="match status" value="1"/>
</dbReference>
<evidence type="ECO:0000256" key="7">
    <source>
        <dbReference type="ARBA" id="ARBA00023122"/>
    </source>
</evidence>
<dbReference type="InterPro" id="IPR051676">
    <property type="entry name" value="UPF0053_domain"/>
</dbReference>
<dbReference type="InterPro" id="IPR036318">
    <property type="entry name" value="FAD-bd_PCMH-like_sf"/>
</dbReference>
<dbReference type="Gene3D" id="3.10.580.10">
    <property type="entry name" value="CBS-domain"/>
    <property type="match status" value="1"/>
</dbReference>
<dbReference type="SMART" id="SM01091">
    <property type="entry name" value="CorC_HlyC"/>
    <property type="match status" value="1"/>
</dbReference>
<keyword evidence="4 10" id="KW-0812">Transmembrane</keyword>
<feature type="transmembrane region" description="Helical" evidence="11">
    <location>
        <begin position="58"/>
        <end position="78"/>
    </location>
</feature>
<feature type="domain" description="CBS" evidence="12">
    <location>
        <begin position="214"/>
        <end position="273"/>
    </location>
</feature>
<dbReference type="EMBL" id="BAAAUV010000004">
    <property type="protein sequence ID" value="GAA3203867.1"/>
    <property type="molecule type" value="Genomic_DNA"/>
</dbReference>
<feature type="domain" description="CNNM transmembrane" evidence="13">
    <location>
        <begin position="1"/>
        <end position="195"/>
    </location>
</feature>
<dbReference type="SUPFAM" id="SSF54631">
    <property type="entry name" value="CBS-domain pair"/>
    <property type="match status" value="1"/>
</dbReference>
<evidence type="ECO:0000256" key="10">
    <source>
        <dbReference type="PROSITE-ProRule" id="PRU01193"/>
    </source>
</evidence>
<dbReference type="InterPro" id="IPR016169">
    <property type="entry name" value="FAD-bd_PCMH_sub2"/>
</dbReference>
<comment type="caution">
    <text evidence="14">The sequence shown here is derived from an EMBL/GenBank/DDBJ whole genome shotgun (WGS) entry which is preliminary data.</text>
</comment>
<reference evidence="15" key="1">
    <citation type="journal article" date="2019" name="Int. J. Syst. Evol. Microbiol.">
        <title>The Global Catalogue of Microorganisms (GCM) 10K type strain sequencing project: providing services to taxonomists for standard genome sequencing and annotation.</title>
        <authorList>
            <consortium name="The Broad Institute Genomics Platform"/>
            <consortium name="The Broad Institute Genome Sequencing Center for Infectious Disease"/>
            <person name="Wu L."/>
            <person name="Ma J."/>
        </authorList>
    </citation>
    <scope>NUCLEOTIDE SEQUENCE [LARGE SCALE GENOMIC DNA]</scope>
    <source>
        <strain evidence="15">JCM 9377</strain>
    </source>
</reference>
<feature type="transmembrane region" description="Helical" evidence="11">
    <location>
        <begin position="90"/>
        <end position="112"/>
    </location>
</feature>
<keyword evidence="3" id="KW-1003">Cell membrane</keyword>
<dbReference type="Pfam" id="PF03471">
    <property type="entry name" value="CorC_HlyC"/>
    <property type="match status" value="1"/>
</dbReference>
<feature type="domain" description="CBS" evidence="12">
    <location>
        <begin position="279"/>
        <end position="336"/>
    </location>
</feature>
<accession>A0ABP6Q5A4</accession>
<comment type="similarity">
    <text evidence="2">Belongs to the UPF0053 family.</text>
</comment>
<dbReference type="InterPro" id="IPR002550">
    <property type="entry name" value="CNNM"/>
</dbReference>
<evidence type="ECO:0000259" key="12">
    <source>
        <dbReference type="PROSITE" id="PS51371"/>
    </source>
</evidence>
<evidence type="ECO:0000256" key="9">
    <source>
        <dbReference type="PROSITE-ProRule" id="PRU00703"/>
    </source>
</evidence>
<evidence type="ECO:0000256" key="8">
    <source>
        <dbReference type="ARBA" id="ARBA00023136"/>
    </source>
</evidence>
<name>A0ABP6Q5A4_9ACTN</name>
<evidence type="ECO:0000313" key="15">
    <source>
        <dbReference type="Proteomes" id="UP001501237"/>
    </source>
</evidence>
<evidence type="ECO:0000256" key="2">
    <source>
        <dbReference type="ARBA" id="ARBA00006337"/>
    </source>
</evidence>
<dbReference type="PROSITE" id="PS51846">
    <property type="entry name" value="CNNM"/>
    <property type="match status" value="1"/>
</dbReference>
<dbReference type="PANTHER" id="PTHR43099:SF6">
    <property type="entry name" value="UPF0053 PROTEIN RV1842C"/>
    <property type="match status" value="1"/>
</dbReference>
<dbReference type="Pfam" id="PF01595">
    <property type="entry name" value="CNNM"/>
    <property type="match status" value="1"/>
</dbReference>
<dbReference type="CDD" id="cd04590">
    <property type="entry name" value="CBS_pair_CorC_HlyC_assoc"/>
    <property type="match status" value="1"/>
</dbReference>
<organism evidence="14 15">
    <name type="scientific">Actinocorallia longicatena</name>
    <dbReference type="NCBI Taxonomy" id="111803"/>
    <lineage>
        <taxon>Bacteria</taxon>
        <taxon>Bacillati</taxon>
        <taxon>Actinomycetota</taxon>
        <taxon>Actinomycetes</taxon>
        <taxon>Streptosporangiales</taxon>
        <taxon>Thermomonosporaceae</taxon>
        <taxon>Actinocorallia</taxon>
    </lineage>
</organism>
<evidence type="ECO:0000256" key="4">
    <source>
        <dbReference type="ARBA" id="ARBA00022692"/>
    </source>
</evidence>
<proteinExistence type="inferred from homology"/>
<keyword evidence="6 10" id="KW-1133">Transmembrane helix</keyword>
<evidence type="ECO:0000256" key="5">
    <source>
        <dbReference type="ARBA" id="ARBA00022737"/>
    </source>
</evidence>
<gene>
    <name evidence="14" type="ORF">GCM10010468_18170</name>
</gene>
<dbReference type="PANTHER" id="PTHR43099">
    <property type="entry name" value="UPF0053 PROTEIN YRKA"/>
    <property type="match status" value="1"/>
</dbReference>
<protein>
    <submittedName>
        <fullName evidence="14">Hemolysin family protein</fullName>
    </submittedName>
</protein>